<reference evidence="1 2" key="1">
    <citation type="journal article" date="2020" name="Genomics">
        <title>Complete, high-quality genomes from long-read metagenomic sequencing of two wolf lichen thalli reveals enigmatic genome architecture.</title>
        <authorList>
            <person name="McKenzie S.K."/>
            <person name="Walston R.F."/>
            <person name="Allen J.L."/>
        </authorList>
    </citation>
    <scope>NUCLEOTIDE SEQUENCE [LARGE SCALE GENOMIC DNA]</scope>
    <source>
        <strain evidence="1">WasteWater1</strain>
    </source>
</reference>
<accession>A0A8H6CBV3</accession>
<keyword evidence="2" id="KW-1185">Reference proteome</keyword>
<dbReference type="Proteomes" id="UP000593566">
    <property type="component" value="Unassembled WGS sequence"/>
</dbReference>
<comment type="caution">
    <text evidence="1">The sequence shown here is derived from an EMBL/GenBank/DDBJ whole genome shotgun (WGS) entry which is preliminary data.</text>
</comment>
<dbReference type="GeneID" id="59331538"/>
<evidence type="ECO:0000313" key="2">
    <source>
        <dbReference type="Proteomes" id="UP000593566"/>
    </source>
</evidence>
<evidence type="ECO:0000313" key="1">
    <source>
        <dbReference type="EMBL" id="KAF6220693.1"/>
    </source>
</evidence>
<dbReference type="RefSeq" id="XP_037150128.1">
    <property type="nucleotide sequence ID" value="XM_037294050.1"/>
</dbReference>
<dbReference type="AlphaFoldDB" id="A0A8H6CBV3"/>
<name>A0A8H6CBV3_9LECA</name>
<protein>
    <submittedName>
        <fullName evidence="1">Uncharacterized protein</fullName>
    </submittedName>
</protein>
<organism evidence="1 2">
    <name type="scientific">Letharia lupina</name>
    <dbReference type="NCBI Taxonomy" id="560253"/>
    <lineage>
        <taxon>Eukaryota</taxon>
        <taxon>Fungi</taxon>
        <taxon>Dikarya</taxon>
        <taxon>Ascomycota</taxon>
        <taxon>Pezizomycotina</taxon>
        <taxon>Lecanoromycetes</taxon>
        <taxon>OSLEUM clade</taxon>
        <taxon>Lecanoromycetidae</taxon>
        <taxon>Lecanorales</taxon>
        <taxon>Lecanorineae</taxon>
        <taxon>Parmeliaceae</taxon>
        <taxon>Letharia</taxon>
    </lineage>
</organism>
<proteinExistence type="predicted"/>
<dbReference type="EMBL" id="JACCJB010000016">
    <property type="protein sequence ID" value="KAF6220693.1"/>
    <property type="molecule type" value="Genomic_DNA"/>
</dbReference>
<sequence length="159" mass="17805">MTLDVMNRAVTDSCALNFQTSDASPTKAIAVGPSWPGLDYSAQIYQDNWGNFVSLWANFRVDRASNREPYLLYYQPCISLLERAEIGNGTESHGGMKDCTNTTGNGLLRMEDGELRILELSLRSLSVHLAFIVYRTGRDLEVADFSHWKEKGGKEHGKK</sequence>
<gene>
    <name evidence="1" type="ORF">HO133_003126</name>
</gene>